<dbReference type="EMBL" id="FQXI01000017">
    <property type="protein sequence ID" value="SHH62426.1"/>
    <property type="molecule type" value="Genomic_DNA"/>
</dbReference>
<organism evidence="2 3">
    <name type="scientific">Anaerosphaera aminiphila DSM 21120</name>
    <dbReference type="NCBI Taxonomy" id="1120995"/>
    <lineage>
        <taxon>Bacteria</taxon>
        <taxon>Bacillati</taxon>
        <taxon>Bacillota</taxon>
        <taxon>Tissierellia</taxon>
        <taxon>Tissierellales</taxon>
        <taxon>Peptoniphilaceae</taxon>
        <taxon>Anaerosphaera</taxon>
    </lineage>
</organism>
<evidence type="ECO:0000256" key="1">
    <source>
        <dbReference type="SAM" id="MobiDB-lite"/>
    </source>
</evidence>
<dbReference type="RefSeq" id="WP_159430548.1">
    <property type="nucleotide sequence ID" value="NZ_FQXI01000017.1"/>
</dbReference>
<protein>
    <submittedName>
        <fullName evidence="2">Uncharacterized protein</fullName>
    </submittedName>
</protein>
<accession>A0A1M5UHX3</accession>
<feature type="region of interest" description="Disordered" evidence="1">
    <location>
        <begin position="1"/>
        <end position="24"/>
    </location>
</feature>
<keyword evidence="3" id="KW-1185">Reference proteome</keyword>
<evidence type="ECO:0000313" key="2">
    <source>
        <dbReference type="EMBL" id="SHH62426.1"/>
    </source>
</evidence>
<evidence type="ECO:0000313" key="3">
    <source>
        <dbReference type="Proteomes" id="UP000184032"/>
    </source>
</evidence>
<reference evidence="2 3" key="1">
    <citation type="submission" date="2016-11" db="EMBL/GenBank/DDBJ databases">
        <authorList>
            <person name="Jaros S."/>
            <person name="Januszkiewicz K."/>
            <person name="Wedrychowicz H."/>
        </authorList>
    </citation>
    <scope>NUCLEOTIDE SEQUENCE [LARGE SCALE GENOMIC DNA]</scope>
    <source>
        <strain evidence="2 3">DSM 21120</strain>
    </source>
</reference>
<dbReference type="STRING" id="1120995.SAMN02745245_01767"/>
<dbReference type="AlphaFoldDB" id="A0A1M5UHX3"/>
<feature type="compositionally biased region" description="Basic and acidic residues" evidence="1">
    <location>
        <begin position="1"/>
        <end position="13"/>
    </location>
</feature>
<proteinExistence type="predicted"/>
<gene>
    <name evidence="2" type="ORF">SAMN02745245_01767</name>
</gene>
<dbReference type="Proteomes" id="UP000184032">
    <property type="component" value="Unassembled WGS sequence"/>
</dbReference>
<sequence>MENIRPEQKRTEIKNPSPKKATKYSQSKEYDTFINILATVVEKYGVEILEEIDCAV</sequence>
<name>A0A1M5UHX3_9FIRM</name>